<evidence type="ECO:0000313" key="6">
    <source>
        <dbReference type="Proteomes" id="UP001254257"/>
    </source>
</evidence>
<evidence type="ECO:0000256" key="1">
    <source>
        <dbReference type="ARBA" id="ARBA00023224"/>
    </source>
</evidence>
<feature type="domain" description="Methyl-accepting transducer" evidence="4">
    <location>
        <begin position="220"/>
        <end position="463"/>
    </location>
</feature>
<reference evidence="5 6" key="1">
    <citation type="submission" date="2023-09" db="EMBL/GenBank/DDBJ databases">
        <title>Whole genome shotgun sequencing (WGS) of Bosea sp. ZW T0_25, isolated from stored onions (Allium cepa).</title>
        <authorList>
            <person name="Stoll D.A."/>
            <person name="Huch M."/>
        </authorList>
    </citation>
    <scope>NUCLEOTIDE SEQUENCE [LARGE SCALE GENOMIC DNA]</scope>
    <source>
        <strain evidence="5 6">ZW T0_25</strain>
    </source>
</reference>
<evidence type="ECO:0000313" key="5">
    <source>
        <dbReference type="EMBL" id="MDU0341457.1"/>
    </source>
</evidence>
<dbReference type="SMART" id="SM00283">
    <property type="entry name" value="MA"/>
    <property type="match status" value="1"/>
</dbReference>
<organism evidence="5 6">
    <name type="scientific">Bosea rubneri</name>
    <dbReference type="NCBI Taxonomy" id="3075434"/>
    <lineage>
        <taxon>Bacteria</taxon>
        <taxon>Pseudomonadati</taxon>
        <taxon>Pseudomonadota</taxon>
        <taxon>Alphaproteobacteria</taxon>
        <taxon>Hyphomicrobiales</taxon>
        <taxon>Boseaceae</taxon>
        <taxon>Bosea</taxon>
    </lineage>
</organism>
<name>A0ABU3SAL9_9HYPH</name>
<dbReference type="PROSITE" id="PS50111">
    <property type="entry name" value="CHEMOTAXIS_TRANSDUC_2"/>
    <property type="match status" value="1"/>
</dbReference>
<proteinExistence type="predicted"/>
<keyword evidence="6" id="KW-1185">Reference proteome</keyword>
<dbReference type="Gene3D" id="1.10.490.10">
    <property type="entry name" value="Globins"/>
    <property type="match status" value="1"/>
</dbReference>
<dbReference type="Pfam" id="PF00015">
    <property type="entry name" value="MCPsignal"/>
    <property type="match status" value="1"/>
</dbReference>
<dbReference type="EMBL" id="JAWDID010000024">
    <property type="protein sequence ID" value="MDU0341457.1"/>
    <property type="molecule type" value="Genomic_DNA"/>
</dbReference>
<evidence type="ECO:0000256" key="2">
    <source>
        <dbReference type="PROSITE-ProRule" id="PRU00284"/>
    </source>
</evidence>
<dbReference type="RefSeq" id="WP_316019276.1">
    <property type="nucleotide sequence ID" value="NZ_JAWDID010000024.1"/>
</dbReference>
<dbReference type="SUPFAM" id="SSF46458">
    <property type="entry name" value="Globin-like"/>
    <property type="match status" value="1"/>
</dbReference>
<evidence type="ECO:0000259" key="4">
    <source>
        <dbReference type="PROSITE" id="PS50111"/>
    </source>
</evidence>
<accession>A0ABU3SAL9</accession>
<dbReference type="InterPro" id="IPR009050">
    <property type="entry name" value="Globin-like_sf"/>
</dbReference>
<feature type="region of interest" description="Disordered" evidence="3">
    <location>
        <begin position="1"/>
        <end position="36"/>
    </location>
</feature>
<evidence type="ECO:0000256" key="3">
    <source>
        <dbReference type="SAM" id="MobiDB-lite"/>
    </source>
</evidence>
<dbReference type="CDD" id="cd01068">
    <property type="entry name" value="globin_sensor"/>
    <property type="match status" value="1"/>
</dbReference>
<comment type="caution">
    <text evidence="5">The sequence shown here is derived from an EMBL/GenBank/DDBJ whole genome shotgun (WGS) entry which is preliminary data.</text>
</comment>
<dbReference type="InterPro" id="IPR044398">
    <property type="entry name" value="Globin-sensor_dom"/>
</dbReference>
<dbReference type="InterPro" id="IPR039379">
    <property type="entry name" value="Protoglobin_sensor_dom"/>
</dbReference>
<dbReference type="Proteomes" id="UP001254257">
    <property type="component" value="Unassembled WGS sequence"/>
</dbReference>
<dbReference type="InterPro" id="IPR004089">
    <property type="entry name" value="MCPsignal_dom"/>
</dbReference>
<dbReference type="PANTHER" id="PTHR32089">
    <property type="entry name" value="METHYL-ACCEPTING CHEMOTAXIS PROTEIN MCPB"/>
    <property type="match status" value="1"/>
</dbReference>
<dbReference type="PANTHER" id="PTHR32089:SF112">
    <property type="entry name" value="LYSOZYME-LIKE PROTEIN-RELATED"/>
    <property type="match status" value="1"/>
</dbReference>
<keyword evidence="1 2" id="KW-0807">Transducer</keyword>
<protein>
    <submittedName>
        <fullName evidence="5">Globin-coupled sensor protein</fullName>
    </submittedName>
</protein>
<dbReference type="Gene3D" id="1.10.287.950">
    <property type="entry name" value="Methyl-accepting chemotaxis protein"/>
    <property type="match status" value="1"/>
</dbReference>
<dbReference type="SUPFAM" id="SSF58104">
    <property type="entry name" value="Methyl-accepting chemotaxis protein (MCP) signaling domain"/>
    <property type="match status" value="1"/>
</dbReference>
<gene>
    <name evidence="5" type="ORF">RKE40_16285</name>
</gene>
<sequence length="483" mass="51475">MSLPGPERVTDALAEGSERASSSLIGRPLSGNGPGHAPCCDDISERLRFAGIDDEARALLREIRPIVAVELPGVLDVFYRHIRHFPDVSRLFPSETVLARARQMQIAHWDLITEAAYDSQYANSVRRIGEVHCRLGLEPRWYIGGYNFILARLIARIGRPKAAWRLGREHRMQRAAIALNRAALLDMDLAIGVYLEAERRKRQETLEGLAGNFEQVVATVVRSVTAAANDLQASAGQLAVSSSETLQQADAASESSLEATTNIEAVAGATDALALSLSEVGRQIAASGLVSTRAVTEAQQISGQVGELTGSVDRIDGIVDVIREIAGKTRLLAMNASIEAARAGETGRGFSVVAAEVKLLATQTAHATSEIDAQIGTIRDFTQYVAAAVGTIRRTIDEMNGIGADIARAIADQEQATQQTAGNLQQAWQSSAEVANSIVSVTRRASESSAASSHALSATTDLARQAGSLMSEAEIFLSTVRAA</sequence>
<dbReference type="InterPro" id="IPR012292">
    <property type="entry name" value="Globin/Proto"/>
</dbReference>
<dbReference type="Pfam" id="PF11563">
    <property type="entry name" value="Protoglobin"/>
    <property type="match status" value="1"/>
</dbReference>